<dbReference type="PROSITE" id="PS51257">
    <property type="entry name" value="PROKAR_LIPOPROTEIN"/>
    <property type="match status" value="1"/>
</dbReference>
<keyword evidence="3" id="KW-1185">Reference proteome</keyword>
<accession>A0ABR4YMB5</accession>
<evidence type="ECO:0000256" key="1">
    <source>
        <dbReference type="SAM" id="SignalP"/>
    </source>
</evidence>
<feature type="signal peptide" evidence="1">
    <location>
        <begin position="1"/>
        <end position="36"/>
    </location>
</feature>
<gene>
    <name evidence="2" type="ORF">LG35_02455</name>
</gene>
<dbReference type="Pfam" id="PF04390">
    <property type="entry name" value="LptE"/>
    <property type="match status" value="1"/>
</dbReference>
<evidence type="ECO:0008006" key="4">
    <source>
        <dbReference type="Google" id="ProtNLM"/>
    </source>
</evidence>
<dbReference type="Proteomes" id="UP000030889">
    <property type="component" value="Unassembled WGS sequence"/>
</dbReference>
<dbReference type="EMBL" id="JRGF01000002">
    <property type="protein sequence ID" value="KHE42873.1"/>
    <property type="molecule type" value="Genomic_DNA"/>
</dbReference>
<dbReference type="RefSeq" id="WP_035471822.1">
    <property type="nucleotide sequence ID" value="NZ_JRGF01000002.1"/>
</dbReference>
<name>A0ABR4YMB5_9BACT</name>
<sequence length="170" mass="18503">MNIRRFVTAAICIAACALTGCKVTYSLSGASIPANAKTVSIPYFPNNATLVSPTLSSTLTDELQTRFTNQTKLELVPENGDLAFEGEITSYTVQPVAVTSNDMAAMNRLTITVKVKFTNRIDPTFDFNRSFSAFQEYPSSNDLSSVEGTLIPELVTQLVDDIFNAAVSNW</sequence>
<dbReference type="InterPro" id="IPR007485">
    <property type="entry name" value="LPS_assembly_LptE"/>
</dbReference>
<evidence type="ECO:0000313" key="3">
    <source>
        <dbReference type="Proteomes" id="UP000030889"/>
    </source>
</evidence>
<evidence type="ECO:0000313" key="2">
    <source>
        <dbReference type="EMBL" id="KHE42873.1"/>
    </source>
</evidence>
<reference evidence="2 3" key="1">
    <citation type="submission" date="2014-09" db="EMBL/GenBank/DDBJ databases">
        <title>Alistipes sp. 627, sp. nov., a novel member of the family Rikenellaceae isolated from human faeces.</title>
        <authorList>
            <person name="Shkoporov A.N."/>
            <person name="Chaplin A.V."/>
            <person name="Motuzova O.V."/>
            <person name="Kafarskaia L.I."/>
            <person name="Khokhlova E.V."/>
            <person name="Efimov B.A."/>
        </authorList>
    </citation>
    <scope>NUCLEOTIDE SEQUENCE [LARGE SCALE GENOMIC DNA]</scope>
    <source>
        <strain evidence="2 3">627</strain>
    </source>
</reference>
<protein>
    <recommendedName>
        <fullName evidence="4">Lipoprotein</fullName>
    </recommendedName>
</protein>
<keyword evidence="1" id="KW-0732">Signal</keyword>
<organism evidence="2 3">
    <name type="scientific">Alistipes inops</name>
    <dbReference type="NCBI Taxonomy" id="1501391"/>
    <lineage>
        <taxon>Bacteria</taxon>
        <taxon>Pseudomonadati</taxon>
        <taxon>Bacteroidota</taxon>
        <taxon>Bacteroidia</taxon>
        <taxon>Bacteroidales</taxon>
        <taxon>Rikenellaceae</taxon>
        <taxon>Alistipes</taxon>
    </lineage>
</organism>
<proteinExistence type="predicted"/>
<feature type="chain" id="PRO_5047327395" description="Lipoprotein" evidence="1">
    <location>
        <begin position="37"/>
        <end position="170"/>
    </location>
</feature>
<comment type="caution">
    <text evidence="2">The sequence shown here is derived from an EMBL/GenBank/DDBJ whole genome shotgun (WGS) entry which is preliminary data.</text>
</comment>